<gene>
    <name evidence="3" type="ORF">BBBOND_0002400</name>
</gene>
<reference evidence="3" key="2">
    <citation type="submission" date="2014-06" db="EMBL/GenBank/DDBJ databases">
        <authorList>
            <person name="Aslett M."/>
            <person name="De Silva Nishadi"/>
        </authorList>
    </citation>
    <scope>NUCLEOTIDE SEQUENCE</scope>
    <source>
        <strain evidence="3">Bond</strain>
    </source>
</reference>
<evidence type="ECO:0008006" key="4">
    <source>
        <dbReference type="Google" id="ProtNLM"/>
    </source>
</evidence>
<keyword evidence="2" id="KW-0812">Transmembrane</keyword>
<dbReference type="VEuPathDB" id="PiroplasmaDB:BBBOND_0002400"/>
<accession>A0A061BSU7</accession>
<dbReference type="KEGG" id="bbig:BBBOND_0002400"/>
<keyword evidence="2" id="KW-1133">Transmembrane helix</keyword>
<feature type="compositionally biased region" description="Polar residues" evidence="1">
    <location>
        <begin position="828"/>
        <end position="840"/>
    </location>
</feature>
<proteinExistence type="predicted"/>
<evidence type="ECO:0000256" key="2">
    <source>
        <dbReference type="SAM" id="Phobius"/>
    </source>
</evidence>
<feature type="region of interest" description="Disordered" evidence="1">
    <location>
        <begin position="819"/>
        <end position="840"/>
    </location>
</feature>
<reference evidence="3" key="1">
    <citation type="journal article" date="2014" name="Nucleic Acids Res.">
        <title>The evolutionary dynamics of variant antigen genes in Babesia reveal a history of genomic innovation underlying host-parasite interaction.</title>
        <authorList>
            <person name="Jackson A.P."/>
            <person name="Otto T.D."/>
            <person name="Darby A."/>
            <person name="Ramaprasad A."/>
            <person name="Xia D."/>
            <person name="Echaide I.E."/>
            <person name="Farber M."/>
            <person name="Gahlot S."/>
            <person name="Gamble J."/>
            <person name="Gupta D."/>
            <person name="Gupta Y."/>
            <person name="Jackson L."/>
            <person name="Malandrin L."/>
            <person name="Malas T.B."/>
            <person name="Moussa E."/>
            <person name="Nair M."/>
            <person name="Reid AJ."/>
            <person name="Sanders M."/>
            <person name="Sharma J."/>
            <person name="Tracey A."/>
            <person name="Quail M.A."/>
            <person name="Weir W."/>
            <person name="Wastling J.M."/>
            <person name="Hall N."/>
            <person name="Willadsen P."/>
            <person name="Lingelbach K."/>
            <person name="Shiels B."/>
            <person name="Tait A."/>
            <person name="Berriman M."/>
            <person name="Allred D.R."/>
            <person name="Pain A."/>
        </authorList>
    </citation>
    <scope>NUCLEOTIDE SEQUENCE</scope>
    <source>
        <strain evidence="3">Bond</strain>
    </source>
</reference>
<dbReference type="EMBL" id="LK055033">
    <property type="protein sequence ID" value="CDR71588.1"/>
    <property type="molecule type" value="Genomic_DNA"/>
</dbReference>
<dbReference type="GeneID" id="24561811"/>
<name>A0A061BSU7_BABBI</name>
<protein>
    <recommendedName>
        <fullName evidence="4">C3H1-type domain-containing protein</fullName>
    </recommendedName>
</protein>
<sequence length="1699" mass="191010">MGFLSGVLGAVKNENEVTTYDNYISEGNKRLKSVLDTLNKKIGTGREGLAESVGAVKGWLEGYEREVEEKTKTILSCVSVIKNSVESNFNKISQPKNNNAKPNEFVALAEVTNHLKQCIDTAMKGTAAVLDVDNYGLRSLDLDLRKKLREPLMKVKHEVQRFGMSSDKDLLQLEEMKKNVNNTLEMLKTTLKQRIKYEVACLVGTLKQKVCDLKKQLKTINAKLAIYARNMYTWITDAEKIVGAVIYDAKGIEDQDIGKNIQNATTATADFVESWQSKLSKHFTEVVEKAQKVESVVSQIDAQLKKDLERMEGAIFDPLSSIKTRSQALESKFKATKSAIEKAIKKVEGDIAQLQSLAKFEDIDSSLGDKTRLLKAIGDTSSNSFDTLKDYFSNITTKLMMPLKEAMARIGEGVGRVGNKVKKDEFNSAFAPLRSHILAPLQELQNVISGAAMSFDITKVSIDGIDMTSIPKLTASIGPNISSIQKLLPKLRGHSNLITQEDLQNLVRDLGKIPQAVSEHSHKIVETVMTTVKNEVQKEIGEVVTEIDKSVKDCKTLVTHLGGKVTLKKIKIDGEAVLSVQKLLTDYHDQIDRKLEEMKDTLTKKTFKKMTSGGINGIDVSQTLTTYHSYKNETLKPAVDAAHSKASELVAPEIDAVFSNLSSRIKENLDALLKAFADTGKNIKNNMENLKKYISKGDDRIGLQQIHKNICDTIENELATAIRHANAFICTDADKCQENCLDALNEFFDCEIQKAQDNIIAQAEKQYVDSRIHGMSILNNVVEKQYEKIVFVIGYNKANGVKGMFNILKDKLIVEVGEMKDTNPSPPQSSSRAKQKSPLSEASKLLNKGIMSLVGAMEEQRKEFAEWPAEFADRSIMFPDSSTYVELFATMDTVLTGIMDSNHFDHKFTDNLQSLTAALSAFAPTKFGERSSPILQAFKDGISGLARELDKSYVSTYCCQPFVATLVEPEISTEAVPDDKRKLTPYGEKLSKVCLTTLSMFFHELYYLFYHCTTKWQGYTIDGKDGKNDLKDFLLKSGYEIYNLINKDHDARNVALRLSRGFNQKGEFDKAPDSKLTFERYFTSISKFQNVVSKLFGHLETYLCVTHLRHLDGAKAPRNIYQMLQWCCGLRYNPMYEGVCEYIRELFPKVEKGKNEQYSNVHPVLLKQPATQDFNAQDVYYNLQDVCKQTETVLIAIQGHGHAAGRYAVDFSTNEDKLLYPNKPSQCFDQLFAILCRLHQQLYFLCSQVHNGTESSGWRDCWYGRYVGGSAWDCNTHQCADQKCNQTRNQIHDQNGDQHPSCGLKSPLQSFLEDGLPAFLPHSIGNIGCRITCNMSNHFGKPCKTPMGFTDITTVASHTMKGEHLKAVLRHFCGYQVSALSKLCAQLNCLLATTPKTLDDLFSFFFNFLYHWNHRGQEHKKEAFNKAINKAYFENPYDLNPTTILNSSHHHDRSGNNNHLTGDLFSLVYCNYATDASVRPCGYYLKPLSEDISCIFSYRNADKYLSWVVYLTETFYNLLHQLWKECCDNCTSPGSKCHGKVCIENCPLSNEKPQSSDNHDPGCKSIVQCPATRPTLSKYGFTLYSPHKLTGAGTFANQKRTCKDFCDALKIIVGENSVLIDLRQRIDNFIWTIREPFTYLVLALWSLSLFYLLCVMVGRLDVLHIRSHLRIPSSHKITAQSLLAAAQVGRLAKISYLQP</sequence>
<keyword evidence="2" id="KW-0472">Membrane</keyword>
<organism evidence="3">
    <name type="scientific">Babesia bigemina</name>
    <dbReference type="NCBI Taxonomy" id="5866"/>
    <lineage>
        <taxon>Eukaryota</taxon>
        <taxon>Sar</taxon>
        <taxon>Alveolata</taxon>
        <taxon>Apicomplexa</taxon>
        <taxon>Aconoidasida</taxon>
        <taxon>Piroplasmida</taxon>
        <taxon>Babesiidae</taxon>
        <taxon>Babesia</taxon>
    </lineage>
</organism>
<feature type="transmembrane region" description="Helical" evidence="2">
    <location>
        <begin position="1637"/>
        <end position="1660"/>
    </location>
</feature>
<evidence type="ECO:0000313" key="3">
    <source>
        <dbReference type="EMBL" id="CDR71588.1"/>
    </source>
</evidence>
<evidence type="ECO:0000256" key="1">
    <source>
        <dbReference type="SAM" id="MobiDB-lite"/>
    </source>
</evidence>
<dbReference type="RefSeq" id="XP_012770534.1">
    <property type="nucleotide sequence ID" value="XM_012915080.1"/>
</dbReference>